<accession>A0A1H1NV60</accession>
<dbReference type="RefSeq" id="WP_090272327.1">
    <property type="nucleotide sequence ID" value="NZ_LT629748.1"/>
</dbReference>
<dbReference type="Proteomes" id="UP000243426">
    <property type="component" value="Chromosome I"/>
</dbReference>
<dbReference type="EMBL" id="LT629748">
    <property type="protein sequence ID" value="SDS02824.1"/>
    <property type="molecule type" value="Genomic_DNA"/>
</dbReference>
<reference evidence="2" key="1">
    <citation type="submission" date="2016-10" db="EMBL/GenBank/DDBJ databases">
        <authorList>
            <person name="Varghese N."/>
            <person name="Submissions S."/>
        </authorList>
    </citation>
    <scope>NUCLEOTIDE SEQUENCE [LARGE SCALE GENOMIC DNA]</scope>
    <source>
        <strain evidence="2">2SM5</strain>
    </source>
</reference>
<sequence>MIEFVEELLLAWGHEQVCPSTEVGIPSPLGQMDEVAAGTGGHRCLSLTEQYAAADRRVLAVEQALRDIVSGLGLVGRQLDNLADVRYARKPSLPLVVQWERLGISRNTYRARLDRLHVEIAARYPDLEGVITRLEAELPAAMARQAWVDKARKAAEKAARQAQKRQCDCSLCQVRRQAS</sequence>
<evidence type="ECO:0000313" key="1">
    <source>
        <dbReference type="EMBL" id="SDS02824.1"/>
    </source>
</evidence>
<name>A0A1H1NV60_9GAMM</name>
<proteinExistence type="predicted"/>
<keyword evidence="2" id="KW-1185">Reference proteome</keyword>
<gene>
    <name evidence="1" type="ORF">SAMN05216198_1019</name>
</gene>
<dbReference type="AlphaFoldDB" id="A0A1H1NV60"/>
<organism evidence="1 2">
    <name type="scientific">Halopseudomonas litoralis</name>
    <dbReference type="NCBI Taxonomy" id="797277"/>
    <lineage>
        <taxon>Bacteria</taxon>
        <taxon>Pseudomonadati</taxon>
        <taxon>Pseudomonadota</taxon>
        <taxon>Gammaproteobacteria</taxon>
        <taxon>Pseudomonadales</taxon>
        <taxon>Pseudomonadaceae</taxon>
        <taxon>Halopseudomonas</taxon>
    </lineage>
</organism>
<dbReference type="STRING" id="797277.SAMN05216198_1019"/>
<evidence type="ECO:0000313" key="2">
    <source>
        <dbReference type="Proteomes" id="UP000243426"/>
    </source>
</evidence>
<protein>
    <submittedName>
        <fullName evidence="1">Uncharacterized protein</fullName>
    </submittedName>
</protein>